<keyword evidence="1" id="KW-0433">Leucine-rich repeat</keyword>
<dbReference type="PROSITE" id="PS51450">
    <property type="entry name" value="LRR"/>
    <property type="match status" value="1"/>
</dbReference>
<evidence type="ECO:0000256" key="2">
    <source>
        <dbReference type="ARBA" id="ARBA00022737"/>
    </source>
</evidence>
<dbReference type="InterPro" id="IPR032675">
    <property type="entry name" value="LRR_dom_sf"/>
</dbReference>
<dbReference type="Gene3D" id="3.80.10.10">
    <property type="entry name" value="Ribonuclease Inhibitor"/>
    <property type="match status" value="2"/>
</dbReference>
<dbReference type="PANTHER" id="PTHR15454">
    <property type="entry name" value="NISCHARIN RELATED"/>
    <property type="match status" value="1"/>
</dbReference>
<name>A0A6G0WYL3_9STRA</name>
<feature type="region of interest" description="Disordered" evidence="3">
    <location>
        <begin position="301"/>
        <end position="495"/>
    </location>
</feature>
<keyword evidence="5" id="KW-1185">Reference proteome</keyword>
<dbReference type="AlphaFoldDB" id="A0A6G0WYL3"/>
<proteinExistence type="predicted"/>
<evidence type="ECO:0000313" key="5">
    <source>
        <dbReference type="Proteomes" id="UP000481153"/>
    </source>
</evidence>
<sequence length="495" mass="54785">MQKGKIRQAHKGDADVDKPKIKKLTTAKVAEVYDASTDHLDLAHRGTESIEPAAFAEHKSLKRLDLSSNKLTRVVFGQPMALTQLKITSNLLTDAGLTDLSFCRSLITLDLTDNKLARLPGASLRHCSQLKALVLTKNALTSLDWLPSLPSLTSLIVSHNRISDVSAKNLGKVKSLTKLSISHNALKVLPDMAVLEQLTELRASNNELTILPSSLKQNGHLKIIDVCHNAIDSFDGFEELSAGLRELKQLNLRGNPLCGQEMSQSEAVDDEKERKALDKKNKLYNFKMKRLFPSLIVRDGHRVQDKRTHGYVAPEPKEPEKPKKGTKRPSSDDKAKDSERPAKKPKEENDKQEKKAKKPHKEPKEAKNIEAKAQPAKETTTTTDAPPAKKKKKDKEAKETSKAIEKKSSESTEKPKTKEKKSVDEPKQAKESTKEKESKDKAGSSKKKKDKYVKDSGVLSVVHVKKPKKQATTGLDLTRLDTTSGVGMGGDSSWD</sequence>
<feature type="compositionally biased region" description="Basic and acidic residues" evidence="3">
    <location>
        <begin position="394"/>
        <end position="443"/>
    </location>
</feature>
<dbReference type="Pfam" id="PF13855">
    <property type="entry name" value="LRR_8"/>
    <property type="match status" value="2"/>
</dbReference>
<accession>A0A6G0WYL3</accession>
<dbReference type="InterPro" id="IPR001611">
    <property type="entry name" value="Leu-rich_rpt"/>
</dbReference>
<evidence type="ECO:0000256" key="3">
    <source>
        <dbReference type="SAM" id="MobiDB-lite"/>
    </source>
</evidence>
<feature type="compositionally biased region" description="Low complexity" evidence="3">
    <location>
        <begin position="371"/>
        <end position="386"/>
    </location>
</feature>
<evidence type="ECO:0000313" key="4">
    <source>
        <dbReference type="EMBL" id="KAF0732642.1"/>
    </source>
</evidence>
<gene>
    <name evidence="4" type="ORF">Ae201684_010350</name>
</gene>
<keyword evidence="2" id="KW-0677">Repeat</keyword>
<protein>
    <submittedName>
        <fullName evidence="4">Uncharacterized protein</fullName>
    </submittedName>
</protein>
<dbReference type="Proteomes" id="UP000481153">
    <property type="component" value="Unassembled WGS sequence"/>
</dbReference>
<organism evidence="4 5">
    <name type="scientific">Aphanomyces euteiches</name>
    <dbReference type="NCBI Taxonomy" id="100861"/>
    <lineage>
        <taxon>Eukaryota</taxon>
        <taxon>Sar</taxon>
        <taxon>Stramenopiles</taxon>
        <taxon>Oomycota</taxon>
        <taxon>Saprolegniomycetes</taxon>
        <taxon>Saprolegniales</taxon>
        <taxon>Verrucalvaceae</taxon>
        <taxon>Aphanomyces</taxon>
    </lineage>
</organism>
<dbReference type="SMART" id="SM00364">
    <property type="entry name" value="LRR_BAC"/>
    <property type="match status" value="5"/>
</dbReference>
<feature type="compositionally biased region" description="Gly residues" evidence="3">
    <location>
        <begin position="486"/>
        <end position="495"/>
    </location>
</feature>
<dbReference type="VEuPathDB" id="FungiDB:AeMF1_015136"/>
<dbReference type="EMBL" id="VJMJ01000130">
    <property type="protein sequence ID" value="KAF0732642.1"/>
    <property type="molecule type" value="Genomic_DNA"/>
</dbReference>
<dbReference type="InterPro" id="IPR003591">
    <property type="entry name" value="Leu-rich_rpt_typical-subtyp"/>
</dbReference>
<dbReference type="SMART" id="SM00369">
    <property type="entry name" value="LRR_TYP"/>
    <property type="match status" value="5"/>
</dbReference>
<evidence type="ECO:0000256" key="1">
    <source>
        <dbReference type="ARBA" id="ARBA00022614"/>
    </source>
</evidence>
<dbReference type="GO" id="GO:0005737">
    <property type="term" value="C:cytoplasm"/>
    <property type="evidence" value="ECO:0007669"/>
    <property type="project" value="TreeGrafter"/>
</dbReference>
<reference evidence="4 5" key="1">
    <citation type="submission" date="2019-07" db="EMBL/GenBank/DDBJ databases">
        <title>Genomics analysis of Aphanomyces spp. identifies a new class of oomycete effector associated with host adaptation.</title>
        <authorList>
            <person name="Gaulin E."/>
        </authorList>
    </citation>
    <scope>NUCLEOTIDE SEQUENCE [LARGE SCALE GENOMIC DNA]</scope>
    <source>
        <strain evidence="4 5">ATCC 201684</strain>
    </source>
</reference>
<dbReference type="SUPFAM" id="SSF52047">
    <property type="entry name" value="RNI-like"/>
    <property type="match status" value="1"/>
</dbReference>
<feature type="compositionally biased region" description="Low complexity" evidence="3">
    <location>
        <begin position="472"/>
        <end position="483"/>
    </location>
</feature>
<feature type="compositionally biased region" description="Basic and acidic residues" evidence="3">
    <location>
        <begin position="315"/>
        <end position="353"/>
    </location>
</feature>
<comment type="caution">
    <text evidence="4">The sequence shown here is derived from an EMBL/GenBank/DDBJ whole genome shotgun (WGS) entry which is preliminary data.</text>
</comment>